<reference evidence="2" key="1">
    <citation type="journal article" date="2021" name="Proc. Natl. Acad. Sci. U.S.A.">
        <title>A Catalog of Tens of Thousands of Viruses from Human Metagenomes Reveals Hidden Associations with Chronic Diseases.</title>
        <authorList>
            <person name="Tisza M.J."/>
            <person name="Buck C.B."/>
        </authorList>
    </citation>
    <scope>NUCLEOTIDE SEQUENCE</scope>
    <source>
        <strain evidence="2">CtphE103</strain>
    </source>
</reference>
<name>A0A8S5RUZ8_9CAUD</name>
<proteinExistence type="predicted"/>
<keyword evidence="1" id="KW-0812">Transmembrane</keyword>
<protein>
    <submittedName>
        <fullName evidence="2">Uncharacterized protein</fullName>
    </submittedName>
</protein>
<keyword evidence="1" id="KW-0472">Membrane</keyword>
<keyword evidence="1" id="KW-1133">Transmembrane helix</keyword>
<evidence type="ECO:0000313" key="2">
    <source>
        <dbReference type="EMBL" id="DAF32286.1"/>
    </source>
</evidence>
<evidence type="ECO:0000256" key="1">
    <source>
        <dbReference type="SAM" id="Phobius"/>
    </source>
</evidence>
<sequence length="35" mass="4152">MKLSEIIGKPLKHGAWLLLCLFVYYDYISFFSNLQ</sequence>
<dbReference type="EMBL" id="BK056595">
    <property type="protein sequence ID" value="DAF32286.1"/>
    <property type="molecule type" value="Genomic_DNA"/>
</dbReference>
<accession>A0A8S5RUZ8</accession>
<feature type="transmembrane region" description="Helical" evidence="1">
    <location>
        <begin position="15"/>
        <end position="34"/>
    </location>
</feature>
<organism evidence="2">
    <name type="scientific">Ackermannviridae sp</name>
    <dbReference type="NCBI Taxonomy" id="2831612"/>
    <lineage>
        <taxon>Viruses</taxon>
        <taxon>Duplodnaviria</taxon>
        <taxon>Heunggongvirae</taxon>
        <taxon>Uroviricota</taxon>
        <taxon>Caudoviricetes</taxon>
        <taxon>Pantevenvirales</taxon>
        <taxon>Ackermannviridae</taxon>
    </lineage>
</organism>